<dbReference type="AlphaFoldDB" id="A0A9W9KRR5"/>
<feature type="compositionally biased region" description="Polar residues" evidence="1">
    <location>
        <begin position="12"/>
        <end position="21"/>
    </location>
</feature>
<feature type="compositionally biased region" description="Basic and acidic residues" evidence="1">
    <location>
        <begin position="283"/>
        <end position="302"/>
    </location>
</feature>
<comment type="caution">
    <text evidence="2">The sequence shown here is derived from an EMBL/GenBank/DDBJ whole genome shotgun (WGS) entry which is preliminary data.</text>
</comment>
<sequence length="342" mass="38667">MAPYQTVHLPPATQSDGLPEPTTSFVNLPDIPKLTFDSEIVEWASEIKSALNFLGLDNLIDPSKPRSPSDPSSPKSTQPLPLAWRFWSLTIRDWLFDQLGNEIQDLVNQLPTRPTYADDLWREIDQLHVRDPEEAARKATLTLFTMRRADYPSALEYVSRWQIQNGINRSRKVNVSPYMSIVIMLSQVEDELPKAAAFIRGQLAEKGVDAMSMEFSESERIGALLMLEASKLLDKTPPLPEVSESPFTKTINKFTDTENKTKEDSTNSKGMPQETSKTCGPQKEIHEDEMESKTEEDPKELAQKSPEPLASRIEFCQTEMAERQTNERSNGLPYERSVAHVA</sequence>
<evidence type="ECO:0000256" key="1">
    <source>
        <dbReference type="SAM" id="MobiDB-lite"/>
    </source>
</evidence>
<feature type="region of interest" description="Disordered" evidence="1">
    <location>
        <begin position="255"/>
        <end position="342"/>
    </location>
</feature>
<proteinExistence type="predicted"/>
<reference evidence="2" key="2">
    <citation type="journal article" date="2023" name="IMA Fungus">
        <title>Comparative genomic study of the Penicillium genus elucidates a diverse pangenome and 15 lateral gene transfer events.</title>
        <authorList>
            <person name="Petersen C."/>
            <person name="Sorensen T."/>
            <person name="Nielsen M.R."/>
            <person name="Sondergaard T.E."/>
            <person name="Sorensen J.L."/>
            <person name="Fitzpatrick D.A."/>
            <person name="Frisvad J.C."/>
            <person name="Nielsen K.L."/>
        </authorList>
    </citation>
    <scope>NUCLEOTIDE SEQUENCE</scope>
    <source>
        <strain evidence="2">IBT 30069</strain>
    </source>
</reference>
<name>A0A9W9KRR5_9EURO</name>
<feature type="compositionally biased region" description="Polar residues" evidence="1">
    <location>
        <begin position="267"/>
        <end position="279"/>
    </location>
</feature>
<feature type="region of interest" description="Disordered" evidence="1">
    <location>
        <begin position="1"/>
        <end position="21"/>
    </location>
</feature>
<accession>A0A9W9KRR5</accession>
<gene>
    <name evidence="2" type="ORF">N7456_001305</name>
</gene>
<dbReference type="OrthoDB" id="4368839at2759"/>
<protein>
    <submittedName>
        <fullName evidence="2">Uncharacterized protein</fullName>
    </submittedName>
</protein>
<dbReference type="Proteomes" id="UP001149165">
    <property type="component" value="Unassembled WGS sequence"/>
</dbReference>
<evidence type="ECO:0000313" key="2">
    <source>
        <dbReference type="EMBL" id="KAJ5116957.1"/>
    </source>
</evidence>
<feature type="compositionally biased region" description="Basic and acidic residues" evidence="1">
    <location>
        <begin position="255"/>
        <end position="266"/>
    </location>
</feature>
<reference evidence="2" key="1">
    <citation type="submission" date="2022-11" db="EMBL/GenBank/DDBJ databases">
        <authorList>
            <person name="Petersen C."/>
        </authorList>
    </citation>
    <scope>NUCLEOTIDE SEQUENCE</scope>
    <source>
        <strain evidence="2">IBT 30069</strain>
    </source>
</reference>
<keyword evidence="3" id="KW-1185">Reference proteome</keyword>
<organism evidence="2 3">
    <name type="scientific">Penicillium angulare</name>
    <dbReference type="NCBI Taxonomy" id="116970"/>
    <lineage>
        <taxon>Eukaryota</taxon>
        <taxon>Fungi</taxon>
        <taxon>Dikarya</taxon>
        <taxon>Ascomycota</taxon>
        <taxon>Pezizomycotina</taxon>
        <taxon>Eurotiomycetes</taxon>
        <taxon>Eurotiomycetidae</taxon>
        <taxon>Eurotiales</taxon>
        <taxon>Aspergillaceae</taxon>
        <taxon>Penicillium</taxon>
    </lineage>
</organism>
<evidence type="ECO:0000313" key="3">
    <source>
        <dbReference type="Proteomes" id="UP001149165"/>
    </source>
</evidence>
<dbReference type="EMBL" id="JAPQKH010000001">
    <property type="protein sequence ID" value="KAJ5116957.1"/>
    <property type="molecule type" value="Genomic_DNA"/>
</dbReference>